<evidence type="ECO:0000256" key="2">
    <source>
        <dbReference type="ARBA" id="ARBA00012452"/>
    </source>
</evidence>
<dbReference type="InterPro" id="IPR036249">
    <property type="entry name" value="Thioredoxin-like_sf"/>
</dbReference>
<dbReference type="OrthoDB" id="2098326at2759"/>
<feature type="domain" description="GST N-terminal" evidence="5">
    <location>
        <begin position="1"/>
        <end position="81"/>
    </location>
</feature>
<evidence type="ECO:0000256" key="1">
    <source>
        <dbReference type="ARBA" id="ARBA00007409"/>
    </source>
</evidence>
<dbReference type="SUPFAM" id="SSF52833">
    <property type="entry name" value="Thioredoxin-like"/>
    <property type="match status" value="1"/>
</dbReference>
<dbReference type="CDD" id="cd03046">
    <property type="entry name" value="GST_N_GTT1_like"/>
    <property type="match status" value="1"/>
</dbReference>
<dbReference type="HOGENOM" id="CLU_011226_15_5_1"/>
<dbReference type="InterPro" id="IPR040079">
    <property type="entry name" value="Glutathione_S-Trfase"/>
</dbReference>
<reference evidence="7" key="1">
    <citation type="journal article" date="2014" name="Proc. Natl. Acad. Sci. U.S.A.">
        <title>Extensive sampling of basidiomycete genomes demonstrates inadequacy of the white-rot/brown-rot paradigm for wood decay fungi.</title>
        <authorList>
            <person name="Riley R."/>
            <person name="Salamov A.A."/>
            <person name="Brown D.W."/>
            <person name="Nagy L.G."/>
            <person name="Floudas D."/>
            <person name="Held B.W."/>
            <person name="Levasseur A."/>
            <person name="Lombard V."/>
            <person name="Morin E."/>
            <person name="Otillar R."/>
            <person name="Lindquist E.A."/>
            <person name="Sun H."/>
            <person name="LaButti K.M."/>
            <person name="Schmutz J."/>
            <person name="Jabbour D."/>
            <person name="Luo H."/>
            <person name="Baker S.E."/>
            <person name="Pisabarro A.G."/>
            <person name="Walton J.D."/>
            <person name="Blanchette R.A."/>
            <person name="Henrissat B."/>
            <person name="Martin F."/>
            <person name="Cullen D."/>
            <person name="Hibbett D.S."/>
            <person name="Grigoriev I.V."/>
        </authorList>
    </citation>
    <scope>NUCLEOTIDE SEQUENCE [LARGE SCALE GENOMIC DNA]</scope>
    <source>
        <strain evidence="7">CBS 339.88</strain>
    </source>
</reference>
<dbReference type="Proteomes" id="UP000027222">
    <property type="component" value="Unassembled WGS sequence"/>
</dbReference>
<dbReference type="GO" id="GO:0004602">
    <property type="term" value="F:glutathione peroxidase activity"/>
    <property type="evidence" value="ECO:0007669"/>
    <property type="project" value="UniProtKB-ARBA"/>
</dbReference>
<gene>
    <name evidence="6" type="ORF">GALMADRAFT_257192</name>
</gene>
<organism evidence="6 7">
    <name type="scientific">Galerina marginata (strain CBS 339.88)</name>
    <dbReference type="NCBI Taxonomy" id="685588"/>
    <lineage>
        <taxon>Eukaryota</taxon>
        <taxon>Fungi</taxon>
        <taxon>Dikarya</taxon>
        <taxon>Basidiomycota</taxon>
        <taxon>Agaricomycotina</taxon>
        <taxon>Agaricomycetes</taxon>
        <taxon>Agaricomycetidae</taxon>
        <taxon>Agaricales</taxon>
        <taxon>Agaricineae</taxon>
        <taxon>Strophariaceae</taxon>
        <taxon>Galerina</taxon>
    </lineage>
</organism>
<comment type="similarity">
    <text evidence="1">Belongs to the GST superfamily.</text>
</comment>
<dbReference type="GO" id="GO:0005737">
    <property type="term" value="C:cytoplasm"/>
    <property type="evidence" value="ECO:0007669"/>
    <property type="project" value="UniProtKB-ARBA"/>
</dbReference>
<comment type="catalytic activity">
    <reaction evidence="4">
        <text>RX + glutathione = an S-substituted glutathione + a halide anion + H(+)</text>
        <dbReference type="Rhea" id="RHEA:16437"/>
        <dbReference type="ChEBI" id="CHEBI:15378"/>
        <dbReference type="ChEBI" id="CHEBI:16042"/>
        <dbReference type="ChEBI" id="CHEBI:17792"/>
        <dbReference type="ChEBI" id="CHEBI:57925"/>
        <dbReference type="ChEBI" id="CHEBI:90779"/>
        <dbReference type="EC" id="2.5.1.18"/>
    </reaction>
</comment>
<evidence type="ECO:0000256" key="3">
    <source>
        <dbReference type="ARBA" id="ARBA00022679"/>
    </source>
</evidence>
<dbReference type="PROSITE" id="PS50404">
    <property type="entry name" value="GST_NTER"/>
    <property type="match status" value="1"/>
</dbReference>
<sequence>MLTVHHLNHSRSQRILWLLEELQVPYEIKKYERDTQTRRAPSELLAISPLGKAPVITDGDVTLAESGAIVEYVIAKYGNGKAVPSEAGYLDNLYFNHYAEGSLMPILVQKYIFDAVPKNVPFYIRPIVNMVFGQLDSRIIQPELKKHLAMVEAHLEKSQSNWFAGGQEPTSADYQMAFPLEAIVHVAPTAVGPLIKKYVKVIHNREAYKKALEKGGEYAYAKL</sequence>
<dbReference type="EC" id="2.5.1.18" evidence="2"/>
<dbReference type="FunFam" id="3.40.30.10:FF:000156">
    <property type="entry name" value="Glutathione S-transferase 1"/>
    <property type="match status" value="1"/>
</dbReference>
<dbReference type="SUPFAM" id="SSF47616">
    <property type="entry name" value="GST C-terminal domain-like"/>
    <property type="match status" value="1"/>
</dbReference>
<dbReference type="STRING" id="685588.A0A067SER9"/>
<dbReference type="EMBL" id="KL142408">
    <property type="protein sequence ID" value="KDR68457.1"/>
    <property type="molecule type" value="Genomic_DNA"/>
</dbReference>
<dbReference type="Gene3D" id="1.20.1050.10">
    <property type="match status" value="1"/>
</dbReference>
<dbReference type="Gene3D" id="3.40.30.10">
    <property type="entry name" value="Glutaredoxin"/>
    <property type="match status" value="1"/>
</dbReference>
<dbReference type="SFLD" id="SFLDG01150">
    <property type="entry name" value="Main.1:_Beta-like"/>
    <property type="match status" value="1"/>
</dbReference>
<proteinExistence type="inferred from homology"/>
<dbReference type="GO" id="GO:0004364">
    <property type="term" value="F:glutathione transferase activity"/>
    <property type="evidence" value="ECO:0007669"/>
    <property type="project" value="UniProtKB-EC"/>
</dbReference>
<keyword evidence="3" id="KW-0808">Transferase</keyword>
<dbReference type="AlphaFoldDB" id="A0A067SER9"/>
<dbReference type="Pfam" id="PF02798">
    <property type="entry name" value="GST_N"/>
    <property type="match status" value="1"/>
</dbReference>
<dbReference type="PANTHER" id="PTHR44051">
    <property type="entry name" value="GLUTATHIONE S-TRANSFERASE-RELATED"/>
    <property type="match status" value="1"/>
</dbReference>
<dbReference type="InterPro" id="IPR036282">
    <property type="entry name" value="Glutathione-S-Trfase_C_sf"/>
</dbReference>
<dbReference type="PANTHER" id="PTHR44051:SF9">
    <property type="entry name" value="GLUTATHIONE S-TRANSFERASE 1"/>
    <property type="match status" value="1"/>
</dbReference>
<dbReference type="SFLD" id="SFLDS00019">
    <property type="entry name" value="Glutathione_Transferase_(cytos"/>
    <property type="match status" value="1"/>
</dbReference>
<dbReference type="InterPro" id="IPR004045">
    <property type="entry name" value="Glutathione_S-Trfase_N"/>
</dbReference>
<evidence type="ECO:0000259" key="5">
    <source>
        <dbReference type="PROSITE" id="PS50404"/>
    </source>
</evidence>
<protein>
    <recommendedName>
        <fullName evidence="2">glutathione transferase</fullName>
        <ecNumber evidence="2">2.5.1.18</ecNumber>
    </recommendedName>
</protein>
<evidence type="ECO:0000313" key="7">
    <source>
        <dbReference type="Proteomes" id="UP000027222"/>
    </source>
</evidence>
<evidence type="ECO:0000256" key="4">
    <source>
        <dbReference type="ARBA" id="ARBA00047960"/>
    </source>
</evidence>
<accession>A0A067SER9</accession>
<dbReference type="SFLD" id="SFLDG00358">
    <property type="entry name" value="Main_(cytGST)"/>
    <property type="match status" value="1"/>
</dbReference>
<keyword evidence="7" id="KW-1185">Reference proteome</keyword>
<evidence type="ECO:0000313" key="6">
    <source>
        <dbReference type="EMBL" id="KDR68457.1"/>
    </source>
</evidence>
<name>A0A067SER9_GALM3</name>